<gene>
    <name evidence="1" type="ordered locus">Dtox_1883</name>
</gene>
<dbReference type="HOGENOM" id="CLU_1926587_0_0_9"/>
<sequence>MRELIVNIKIWKGANIMVTIEDMELVFSNFDRICPPLLISPIKLWEFDRIIKPKLENISNIQVIYPINLFGASGDKNTEIIIVTADNIFHKIICDTYNISINTIDDIDKLHFDLEADNNQIALNYNMNFMDNINLIENIKLQRMGKSIWDSL</sequence>
<dbReference type="EMBL" id="CP001720">
    <property type="protein sequence ID" value="ACV62729.1"/>
    <property type="molecule type" value="Genomic_DNA"/>
</dbReference>
<evidence type="ECO:0000313" key="1">
    <source>
        <dbReference type="EMBL" id="ACV62729.1"/>
    </source>
</evidence>
<dbReference type="KEGG" id="dae:Dtox_1883"/>
<dbReference type="RefSeq" id="WP_015757435.1">
    <property type="nucleotide sequence ID" value="NC_013216.1"/>
</dbReference>
<keyword evidence="2" id="KW-1185">Reference proteome</keyword>
<protein>
    <submittedName>
        <fullName evidence="1">Uncharacterized protein</fullName>
    </submittedName>
</protein>
<proteinExistence type="predicted"/>
<organism evidence="1 2">
    <name type="scientific">Desulfofarcimen acetoxidans (strain ATCC 49208 / DSM 771 / KCTC 5769 / VKM B-1644 / 5575)</name>
    <name type="common">Desulfotomaculum acetoxidans</name>
    <dbReference type="NCBI Taxonomy" id="485916"/>
    <lineage>
        <taxon>Bacteria</taxon>
        <taxon>Bacillati</taxon>
        <taxon>Bacillota</taxon>
        <taxon>Clostridia</taxon>
        <taxon>Eubacteriales</taxon>
        <taxon>Peptococcaceae</taxon>
        <taxon>Desulfofarcimen</taxon>
    </lineage>
</organism>
<dbReference type="eggNOG" id="ENOG502ZGYU">
    <property type="taxonomic scope" value="Bacteria"/>
</dbReference>
<dbReference type="AlphaFoldDB" id="C8VXS3"/>
<evidence type="ECO:0000313" key="2">
    <source>
        <dbReference type="Proteomes" id="UP000002217"/>
    </source>
</evidence>
<dbReference type="STRING" id="485916.Dtox_1883"/>
<dbReference type="OrthoDB" id="10003961at2"/>
<accession>C8VXS3</accession>
<dbReference type="Proteomes" id="UP000002217">
    <property type="component" value="Chromosome"/>
</dbReference>
<reference evidence="1 2" key="1">
    <citation type="journal article" date="2009" name="Stand. Genomic Sci.">
        <title>Complete genome sequence of Desulfotomaculum acetoxidans type strain (5575).</title>
        <authorList>
            <person name="Spring S."/>
            <person name="Lapidus A."/>
            <person name="Schroder M."/>
            <person name="Gleim D."/>
            <person name="Sims D."/>
            <person name="Meincke L."/>
            <person name="Glavina Del Rio T."/>
            <person name="Tice H."/>
            <person name="Copeland A."/>
            <person name="Cheng J.F."/>
            <person name="Lucas S."/>
            <person name="Chen F."/>
            <person name="Nolan M."/>
            <person name="Bruce D."/>
            <person name="Goodwin L."/>
            <person name="Pitluck S."/>
            <person name="Ivanova N."/>
            <person name="Mavromatis K."/>
            <person name="Mikhailova N."/>
            <person name="Pati A."/>
            <person name="Chen A."/>
            <person name="Palaniappan K."/>
            <person name="Land M."/>
            <person name="Hauser L."/>
            <person name="Chang Y.J."/>
            <person name="Jeffries C.D."/>
            <person name="Chain P."/>
            <person name="Saunders E."/>
            <person name="Brettin T."/>
            <person name="Detter J.C."/>
            <person name="Goker M."/>
            <person name="Bristow J."/>
            <person name="Eisen J.A."/>
            <person name="Markowitz V."/>
            <person name="Hugenholtz P."/>
            <person name="Kyrpides N.C."/>
            <person name="Klenk H.P."/>
            <person name="Han C."/>
        </authorList>
    </citation>
    <scope>NUCLEOTIDE SEQUENCE [LARGE SCALE GENOMIC DNA]</scope>
    <source>
        <strain evidence="2">ATCC 49208 / DSM 771 / VKM B-1644</strain>
    </source>
</reference>
<name>C8VXS3_DESAS</name>